<dbReference type="Pfam" id="PF00975">
    <property type="entry name" value="Thioesterase"/>
    <property type="match status" value="1"/>
</dbReference>
<dbReference type="PROSITE" id="PS00012">
    <property type="entry name" value="PHOSPHOPANTETHEINE"/>
    <property type="match status" value="2"/>
</dbReference>
<dbReference type="InterPro" id="IPR009081">
    <property type="entry name" value="PP-bd_ACP"/>
</dbReference>
<organism evidence="6 7">
    <name type="scientific">Duganella violaceipulchra</name>
    <dbReference type="NCBI Taxonomy" id="2849652"/>
    <lineage>
        <taxon>Bacteria</taxon>
        <taxon>Pseudomonadati</taxon>
        <taxon>Pseudomonadota</taxon>
        <taxon>Betaproteobacteria</taxon>
        <taxon>Burkholderiales</taxon>
        <taxon>Oxalobacteraceae</taxon>
        <taxon>Telluria group</taxon>
        <taxon>Duganella</taxon>
    </lineage>
</organism>
<dbReference type="GO" id="GO:0005737">
    <property type="term" value="C:cytoplasm"/>
    <property type="evidence" value="ECO:0007669"/>
    <property type="project" value="TreeGrafter"/>
</dbReference>
<comment type="caution">
    <text evidence="6">The sequence shown here is derived from an EMBL/GenBank/DDBJ whole genome shotgun (WGS) entry which is preliminary data.</text>
</comment>
<evidence type="ECO:0000256" key="3">
    <source>
        <dbReference type="ARBA" id="ARBA00022450"/>
    </source>
</evidence>
<dbReference type="Proteomes" id="UP001155901">
    <property type="component" value="Unassembled WGS sequence"/>
</dbReference>
<protein>
    <submittedName>
        <fullName evidence="6">Amino acid adenylation domain-containing protein</fullName>
    </submittedName>
</protein>
<dbReference type="PROSITE" id="PS00455">
    <property type="entry name" value="AMP_BINDING"/>
    <property type="match status" value="2"/>
</dbReference>
<dbReference type="InterPro" id="IPR010071">
    <property type="entry name" value="AA_adenyl_dom"/>
</dbReference>
<dbReference type="InterPro" id="IPR020845">
    <property type="entry name" value="AMP-binding_CS"/>
</dbReference>
<keyword evidence="3" id="KW-0596">Phosphopantetheine</keyword>
<proteinExistence type="inferred from homology"/>
<feature type="domain" description="Carrier" evidence="5">
    <location>
        <begin position="51"/>
        <end position="125"/>
    </location>
</feature>
<feature type="domain" description="Carrier" evidence="5">
    <location>
        <begin position="2200"/>
        <end position="2275"/>
    </location>
</feature>
<dbReference type="FunFam" id="2.30.38.10:FF:000001">
    <property type="entry name" value="Non-ribosomal peptide synthetase PvdI"/>
    <property type="match status" value="2"/>
</dbReference>
<dbReference type="NCBIfam" id="NF003417">
    <property type="entry name" value="PRK04813.1"/>
    <property type="match status" value="3"/>
</dbReference>
<name>A0AA41L4R6_9BURK</name>
<dbReference type="FunFam" id="3.40.50.12780:FF:000012">
    <property type="entry name" value="Non-ribosomal peptide synthetase"/>
    <property type="match status" value="2"/>
</dbReference>
<dbReference type="Pfam" id="PF00668">
    <property type="entry name" value="Condensation"/>
    <property type="match status" value="2"/>
</dbReference>
<dbReference type="SMART" id="SM00824">
    <property type="entry name" value="PKS_TE"/>
    <property type="match status" value="1"/>
</dbReference>
<dbReference type="PANTHER" id="PTHR45527:SF1">
    <property type="entry name" value="FATTY ACID SYNTHASE"/>
    <property type="match status" value="1"/>
</dbReference>
<evidence type="ECO:0000313" key="7">
    <source>
        <dbReference type="Proteomes" id="UP001155901"/>
    </source>
</evidence>
<dbReference type="PANTHER" id="PTHR45527">
    <property type="entry name" value="NONRIBOSOMAL PEPTIDE SYNTHETASE"/>
    <property type="match status" value="1"/>
</dbReference>
<evidence type="ECO:0000259" key="5">
    <source>
        <dbReference type="PROSITE" id="PS50075"/>
    </source>
</evidence>
<dbReference type="InterPro" id="IPR025110">
    <property type="entry name" value="AMP-bd_C"/>
</dbReference>
<evidence type="ECO:0000256" key="2">
    <source>
        <dbReference type="ARBA" id="ARBA00006432"/>
    </source>
</evidence>
<dbReference type="FunFam" id="1.10.1200.10:FF:000005">
    <property type="entry name" value="Nonribosomal peptide synthetase 1"/>
    <property type="match status" value="3"/>
</dbReference>
<evidence type="ECO:0000256" key="1">
    <source>
        <dbReference type="ARBA" id="ARBA00001957"/>
    </source>
</evidence>
<dbReference type="NCBIfam" id="TIGR01733">
    <property type="entry name" value="AA-adenyl-dom"/>
    <property type="match status" value="2"/>
</dbReference>
<dbReference type="InterPro" id="IPR001031">
    <property type="entry name" value="Thioesterase"/>
</dbReference>
<dbReference type="InterPro" id="IPR006162">
    <property type="entry name" value="Ppantetheine_attach_site"/>
</dbReference>
<dbReference type="EMBL" id="JAHTGR010000040">
    <property type="protein sequence ID" value="MBV6325618.1"/>
    <property type="molecule type" value="Genomic_DNA"/>
</dbReference>
<dbReference type="GO" id="GO:0043041">
    <property type="term" value="P:amino acid activation for nonribosomal peptide biosynthetic process"/>
    <property type="evidence" value="ECO:0007669"/>
    <property type="project" value="TreeGrafter"/>
</dbReference>
<dbReference type="CDD" id="cd17643">
    <property type="entry name" value="A_NRPS_Cytc1-like"/>
    <property type="match status" value="1"/>
</dbReference>
<sequence>RAQLGRTLSEFMVPGAFVVLDELPLTPNGKLDRKALPAPDGDAYAARGYQAPQGETETTLAAIWAELLKLERVGRHDNFFELGGHSLLAVALIERMRRAGVQTDVRALFGTPTIAALAAGGGAGDVVVPANGIVDGCAAITPDMLPLVQLSQREIDGIVATVPGGAANIQDIYPLAPLQEGILFHHMMQGEGDAYIMPTLIEFDTRVRLDGFLGSLQTVIDRHDILRTAVLWEGLAEPVQVVLRSARMLVEEVELAPADGEIAAQLGGRYDPHHYRIDVRQAPLLRAFLCEDRANGRWLLQLLTHHLAIDHTTLEILVEEIRTIQLGREADLPRALPFRNFIAQARLGVSRAEHEAFFTQMLSDIDEPTAPYGLLDVRGDGSQIGEARQQLPAVLARRLRAQARAQGVSPASLMHLAWAQVLARLSGRQDVVFGTVLLGRMQAGAGADRVLGMFINTLPVRISIDAMDVAQGVRRAHTLLTQLLRHEHASLALAQRCSGIAAQTPLFSSLMNYRHSASAAPGAQQHSGGDWEGVDIVGGEERTNYPLTLSVDDLGEDFLLTAQVDQSVSAERICDYLQTALEGIVAALETAPQTALAEIGVLSAAERRQVLVEWNATAADYEQDVCLHELFERQAERTPHAVALVHEQRQVSYAELNAQANRLAHHLLALGVAPDVRVAICAERGVEMLVAMLATLKAGGCYVPLDPAYPRERLAYMLADSAPLVALSVGAGRAALDDIGGEVARIDLREQAALWSGQASANPQRHGLTPAHLAYVIYTSGSTGAPKGVMIEQRNAVNFVHWARDEFDADTLARTLASTSLNFDLAMYECFVPLSMGLTVTIVANALSLLTQAVEVSLINTVPSAIDALVGAGAVPACVGAVNLAGEALKRSLVEKIFAGTGVATVRNLYGPSETTTYSTWVTMTREQGFIAHIGRPVANTQVYILDARRQPVPAGVAGELYIGGAGVARGYLNLPQMTEQRFLPDPFAGVAGARMYKTGDLGRHLADGNIEYLGRNDFQVKIRGFRIELGEIETKLSACAGVREAVVLAREDQPGDKRLVAYLLARDGAQLDVAALRAELARTLSEFMLPGAYVVLDAFPLTPNGKLDRKALPAPDGDAYAARGYEAPQGQVEETLAAIWAELLQLERVGRHDNFFELGGHSLLATRLVARLGALFGRQVPLRLIFDAPTLAAQAEAAGGLASALPAIAPVPEQDHYPLSHAQRRLWLMSQIVNAEAAYNVGMAVRLRGALDREKMAQALSDMIARHAPLRSTFITVDGVPMQWPGEALPVELPLTHSDIGSGDPLGDAREALRHFTNQAFNLETGPLLRARLLRLGDDDHVLALVVHHIVADGWSLEVIVGELSASYDALCQHGQARELAPPLSVQYADYALWEKQMLDSGALTAQRDYWLERLGSHLAILQLPTDRARPLVHSFAGARHVTPIDARLGAAAQALAARHGLTPYMLLLAVYQVLLYRLSGQTDILVGTPLAGRHHPQVGEMIGLFVNTLVMRVDLSDDPSFLALMARVRGDTLDAYTNQDYPFDLLVEELSARRDLSRQSIFDTTFTLHNVAAASPARRDIAGLVVEPFELDDSAAKFDLSATVTLDGDAMSLALQYSSELFDPATIARFGSYYVKLLEEVVAAPQTPVSRLRLLGDAERRQLLALSAGADVDTAGAVVDDLAARFARQAAASAAASAVRYEGQSLSYAELDARANRLANYLAGKGVGAESPVVLCLERSLDMIVAILAVLKAGGCYVPMEPGAPDERLAYVLADCGARHAIGHGAHSARLAALLDGAVCLDAEAAAIEACAATAPSPGVDPQRSAYVIYTSGSTGQPKGVQLTHANVLRLFSACARHFDFDHDQVWTMFHSYAFDFSVWEIFGALLHGGRLVVVPQAVTRSPQAFTQLLAAEQVTMLSQTPSAFLRLLEGVAAGLDGAWAATLRYVVFGGEALEYGSLRPWFRNGLNPGTALINMYGITETTVHVTWKEVSAAEVEAGGASDVGRPLADLYCYILDAHREPVPAGVTGELYVGGAGLARGYLNRPELNAERFLANPFVGQPSARLYRSGDLARWSATGGIDYLGRIDHQVKIHGYRIELGEIEAALGRHAGVSACVVLAVKDVRQLQDKLVAYYSAADSLTASALRAFLGQTLPEYMLPSAFVHIAEMPLTINGKIDRSKLKSDLTLRPALDVVYRAPQTSMQIRLANIWGEVLGVSQVGLHDNFFDLGGDSFSAYRLMARILDDLGRDLPLEAIFKMQTIAELELALLDEEGSVAVNSLVMLTPGAPGVRPFFCIHPAGGDVLGFQPLARTLGPRRPFYGLQSPGRFLGESSFYSLEEMATGYLHDILSVQPQGPYLLGGHSMGGKVAYEICRQMEALGHEVAVLAIFDSNIIERASPMVDSLMLLSDIFQLNITREGLLAHQERHMIDHVLKVAKKKFARMLEIAYELDVLPRGFRTKDAEAFLSRIATNIHLSSAYVAQPINTPISLFLASEMTENGDFIDQESWRKVALSGLTVIECPGNHVSLVNYPHVATLAPVLAGIIEQAELRIDAAQAGEGEAVNAE</sequence>
<dbReference type="PROSITE" id="PS50075">
    <property type="entry name" value="CARRIER"/>
    <property type="match status" value="3"/>
</dbReference>
<keyword evidence="4" id="KW-0597">Phosphoprotein</keyword>
<feature type="domain" description="Carrier" evidence="5">
    <location>
        <begin position="1128"/>
        <end position="1203"/>
    </location>
</feature>
<dbReference type="FunFam" id="3.40.50.980:FF:000001">
    <property type="entry name" value="Non-ribosomal peptide synthetase"/>
    <property type="match status" value="2"/>
</dbReference>
<dbReference type="Pfam" id="PF13193">
    <property type="entry name" value="AMP-binding_C"/>
    <property type="match status" value="2"/>
</dbReference>
<dbReference type="InterPro" id="IPR000873">
    <property type="entry name" value="AMP-dep_synth/lig_dom"/>
</dbReference>
<dbReference type="InterPro" id="IPR001242">
    <property type="entry name" value="Condensation_dom"/>
</dbReference>
<dbReference type="InterPro" id="IPR020806">
    <property type="entry name" value="PKS_PP-bd"/>
</dbReference>
<comment type="cofactor">
    <cofactor evidence="1">
        <name>pantetheine 4'-phosphate</name>
        <dbReference type="ChEBI" id="CHEBI:47942"/>
    </cofactor>
</comment>
<dbReference type="GO" id="GO:0044550">
    <property type="term" value="P:secondary metabolite biosynthetic process"/>
    <property type="evidence" value="ECO:0007669"/>
    <property type="project" value="UniProtKB-ARBA"/>
</dbReference>
<dbReference type="CDD" id="cd19531">
    <property type="entry name" value="LCL_NRPS-like"/>
    <property type="match status" value="1"/>
</dbReference>
<feature type="non-terminal residue" evidence="6">
    <location>
        <position position="1"/>
    </location>
</feature>
<reference evidence="6" key="1">
    <citation type="submission" date="2021-07" db="EMBL/GenBank/DDBJ databases">
        <title>Characterization of violacein-producing bacteria and related species.</title>
        <authorList>
            <person name="Wilson H.S."/>
            <person name="De Leon M.E."/>
        </authorList>
    </citation>
    <scope>NUCLEOTIDE SEQUENCE</scope>
    <source>
        <strain evidence="6">HSC-15S17</strain>
    </source>
</reference>
<evidence type="ECO:0000313" key="6">
    <source>
        <dbReference type="EMBL" id="MBV6325618.1"/>
    </source>
</evidence>
<comment type="similarity">
    <text evidence="2">Belongs to the ATP-dependent AMP-binding enzyme family.</text>
</comment>
<gene>
    <name evidence="6" type="ORF">KVP70_32400</name>
</gene>
<dbReference type="Pfam" id="PF00501">
    <property type="entry name" value="AMP-binding"/>
    <property type="match status" value="2"/>
</dbReference>
<evidence type="ECO:0000256" key="4">
    <source>
        <dbReference type="ARBA" id="ARBA00022553"/>
    </source>
</evidence>
<accession>A0AA41L4R6</accession>
<dbReference type="CDD" id="cd19544">
    <property type="entry name" value="E-C_NRPS"/>
    <property type="match status" value="1"/>
</dbReference>
<dbReference type="Pfam" id="PF00550">
    <property type="entry name" value="PP-binding"/>
    <property type="match status" value="3"/>
</dbReference>
<dbReference type="FunFam" id="3.40.50.980:FF:000002">
    <property type="entry name" value="Enterobactin synthetase component F"/>
    <property type="match status" value="1"/>
</dbReference>
<dbReference type="FunFam" id="3.30.300.30:FF:000010">
    <property type="entry name" value="Enterobactin synthetase component F"/>
    <property type="match status" value="1"/>
</dbReference>
<dbReference type="InterPro" id="IPR020802">
    <property type="entry name" value="TesA-like"/>
</dbReference>
<dbReference type="SMART" id="SM00823">
    <property type="entry name" value="PKS_PP"/>
    <property type="match status" value="3"/>
</dbReference>
<dbReference type="GO" id="GO:0003824">
    <property type="term" value="F:catalytic activity"/>
    <property type="evidence" value="ECO:0007669"/>
    <property type="project" value="InterPro"/>
</dbReference>
<dbReference type="GO" id="GO:0031177">
    <property type="term" value="F:phosphopantetheine binding"/>
    <property type="evidence" value="ECO:0007669"/>
    <property type="project" value="InterPro"/>
</dbReference>